<dbReference type="AlphaFoldDB" id="A0A2U2PJ48"/>
<comment type="caution">
    <text evidence="1">The sequence shown here is derived from an EMBL/GenBank/DDBJ whole genome shotgun (WGS) entry which is preliminary data.</text>
</comment>
<gene>
    <name evidence="1" type="ORF">DDR33_06220</name>
</gene>
<dbReference type="RefSeq" id="WP_109414911.1">
    <property type="nucleotide sequence ID" value="NZ_QEAS01000004.1"/>
</dbReference>
<reference evidence="1 2" key="1">
    <citation type="submission" date="2018-04" db="EMBL/GenBank/DDBJ databases">
        <title>Pedobacter chongqingensis sp. nov., isolated from a rottenly hemp rope.</title>
        <authorList>
            <person name="Cai Y."/>
        </authorList>
    </citation>
    <scope>NUCLEOTIDE SEQUENCE [LARGE SCALE GENOMIC DNA]</scope>
    <source>
        <strain evidence="1 2">FJ4-8</strain>
    </source>
</reference>
<dbReference type="EMBL" id="QEAS01000004">
    <property type="protein sequence ID" value="PWG81427.1"/>
    <property type="molecule type" value="Genomic_DNA"/>
</dbReference>
<name>A0A2U2PJ48_9SPHI</name>
<evidence type="ECO:0000313" key="1">
    <source>
        <dbReference type="EMBL" id="PWG81427.1"/>
    </source>
</evidence>
<sequence>MAVIDRNGNWRGKVGNNVYRTVGSTQVVQIKPSNVRQTTATRESALEFGLASSAAMDIRYIISPAFHTTDRGMPNRLTNCIRRCMSLSGKKRGERDIHDGDVSVFKGFQFNKNSPLSTVLLAKPLVNLTDDRKVQVGIPGFNTRTDLKRPSMPYSGINLQIMVTAFHFRSGYSEYLGFKEQWIGRGVVLSPSVEWKSEKEVPPGSLVLVTVSLNAESENCMRKDSVNTKEWSPAEIVEAFQIPQGETPLLELSGRTLTPGEAEGRHLVEFINEPLMKMRLAYDGNLYFEKIRALRNGEW</sequence>
<organism evidence="1 2">
    <name type="scientific">Pararcticibacter amylolyticus</name>
    <dbReference type="NCBI Taxonomy" id="2173175"/>
    <lineage>
        <taxon>Bacteria</taxon>
        <taxon>Pseudomonadati</taxon>
        <taxon>Bacteroidota</taxon>
        <taxon>Sphingobacteriia</taxon>
        <taxon>Sphingobacteriales</taxon>
        <taxon>Sphingobacteriaceae</taxon>
        <taxon>Pararcticibacter</taxon>
    </lineage>
</organism>
<protein>
    <submittedName>
        <fullName evidence="1">Uncharacterized protein</fullName>
    </submittedName>
</protein>
<proteinExistence type="predicted"/>
<dbReference type="OrthoDB" id="680708at2"/>
<keyword evidence="2" id="KW-1185">Reference proteome</keyword>
<evidence type="ECO:0000313" key="2">
    <source>
        <dbReference type="Proteomes" id="UP000245647"/>
    </source>
</evidence>
<accession>A0A2U2PJ48</accession>
<dbReference type="Proteomes" id="UP000245647">
    <property type="component" value="Unassembled WGS sequence"/>
</dbReference>